<protein>
    <submittedName>
        <fullName evidence="4">Response regulator</fullName>
    </submittedName>
</protein>
<reference evidence="4 5" key="1">
    <citation type="submission" date="2019-03" db="EMBL/GenBank/DDBJ databases">
        <title>Metabolic potential of uncultured bacteria and archaea associated with petroleum seepage in deep-sea sediments.</title>
        <authorList>
            <person name="Dong X."/>
            <person name="Hubert C."/>
        </authorList>
    </citation>
    <scope>NUCLEOTIDE SEQUENCE [LARGE SCALE GENOMIC DNA]</scope>
    <source>
        <strain evidence="4">E29_bin78</strain>
    </source>
</reference>
<dbReference type="PANTHER" id="PTHR44591:SF3">
    <property type="entry name" value="RESPONSE REGULATORY DOMAIN-CONTAINING PROTEIN"/>
    <property type="match status" value="1"/>
</dbReference>
<dbReference type="Proteomes" id="UP000320679">
    <property type="component" value="Unassembled WGS sequence"/>
</dbReference>
<dbReference type="Gene3D" id="3.40.50.2300">
    <property type="match status" value="1"/>
</dbReference>
<evidence type="ECO:0000313" key="4">
    <source>
        <dbReference type="EMBL" id="TET47869.1"/>
    </source>
</evidence>
<dbReference type="PANTHER" id="PTHR44591">
    <property type="entry name" value="STRESS RESPONSE REGULATOR PROTEIN 1"/>
    <property type="match status" value="1"/>
</dbReference>
<organism evidence="4 5">
    <name type="scientific">Aerophobetes bacterium</name>
    <dbReference type="NCBI Taxonomy" id="2030807"/>
    <lineage>
        <taxon>Bacteria</taxon>
        <taxon>Candidatus Aerophobota</taxon>
    </lineage>
</organism>
<dbReference type="InterPro" id="IPR050595">
    <property type="entry name" value="Bact_response_regulator"/>
</dbReference>
<gene>
    <name evidence="4" type="ORF">E3J59_01555</name>
</gene>
<feature type="domain" description="Response regulatory" evidence="3">
    <location>
        <begin position="4"/>
        <end position="126"/>
    </location>
</feature>
<dbReference type="SUPFAM" id="SSF52172">
    <property type="entry name" value="CheY-like"/>
    <property type="match status" value="1"/>
</dbReference>
<proteinExistence type="predicted"/>
<comment type="caution">
    <text evidence="4">The sequence shown here is derived from an EMBL/GenBank/DDBJ whole genome shotgun (WGS) entry which is preliminary data.</text>
</comment>
<accession>A0A523UZK7</accession>
<sequence length="130" mass="15234">MEKKVLLVDDEVDFVKVNKVALENKGYKVVAAYDEKEALEKALKEKPDVIILDVMLKRKTGGFNVSRELRKYEEIRNTPIIMLTAIRERMDIQEKIEPDKEWLPVTEFLEKPVPPDKLIEKVAEVLQRRK</sequence>
<evidence type="ECO:0000256" key="2">
    <source>
        <dbReference type="PROSITE-ProRule" id="PRU00169"/>
    </source>
</evidence>
<dbReference type="InterPro" id="IPR001789">
    <property type="entry name" value="Sig_transdc_resp-reg_receiver"/>
</dbReference>
<evidence type="ECO:0000259" key="3">
    <source>
        <dbReference type="PROSITE" id="PS50110"/>
    </source>
</evidence>
<dbReference type="Pfam" id="PF00072">
    <property type="entry name" value="Response_reg"/>
    <property type="match status" value="1"/>
</dbReference>
<feature type="modified residue" description="4-aspartylphosphate" evidence="2">
    <location>
        <position position="53"/>
    </location>
</feature>
<dbReference type="SMART" id="SM00448">
    <property type="entry name" value="REC"/>
    <property type="match status" value="1"/>
</dbReference>
<evidence type="ECO:0000256" key="1">
    <source>
        <dbReference type="ARBA" id="ARBA00022553"/>
    </source>
</evidence>
<evidence type="ECO:0000313" key="5">
    <source>
        <dbReference type="Proteomes" id="UP000320679"/>
    </source>
</evidence>
<name>A0A523UZK7_UNCAE</name>
<keyword evidence="1 2" id="KW-0597">Phosphoprotein</keyword>
<dbReference type="GO" id="GO:0000160">
    <property type="term" value="P:phosphorelay signal transduction system"/>
    <property type="evidence" value="ECO:0007669"/>
    <property type="project" value="InterPro"/>
</dbReference>
<dbReference type="AlphaFoldDB" id="A0A523UZK7"/>
<dbReference type="EMBL" id="SOJK01000071">
    <property type="protein sequence ID" value="TET47869.1"/>
    <property type="molecule type" value="Genomic_DNA"/>
</dbReference>
<dbReference type="PROSITE" id="PS50110">
    <property type="entry name" value="RESPONSE_REGULATORY"/>
    <property type="match status" value="1"/>
</dbReference>
<dbReference type="InterPro" id="IPR011006">
    <property type="entry name" value="CheY-like_superfamily"/>
</dbReference>